<dbReference type="Gene3D" id="3.10.450.50">
    <property type="match status" value="1"/>
</dbReference>
<reference evidence="8 9" key="1">
    <citation type="submission" date="2017-06" db="EMBL/GenBank/DDBJ databases">
        <title>Cultured bacterium strain Saccharothrix yanglingensis Hhs.015.</title>
        <authorList>
            <person name="Xia Y."/>
        </authorList>
    </citation>
    <scope>NUCLEOTIDE SEQUENCE [LARGE SCALE GENOMIC DNA]</scope>
    <source>
        <strain evidence="8 9">Hhs.015</strain>
    </source>
</reference>
<dbReference type="PANTHER" id="PTHR30173">
    <property type="entry name" value="SIGMA 19 FACTOR"/>
    <property type="match status" value="1"/>
</dbReference>
<name>A0ABU0X1A2_9PSEU</name>
<dbReference type="InterPro" id="IPR007627">
    <property type="entry name" value="RNA_pol_sigma70_r2"/>
</dbReference>
<dbReference type="EMBL" id="NSDM01000007">
    <property type="protein sequence ID" value="MDQ2585878.1"/>
    <property type="molecule type" value="Genomic_DNA"/>
</dbReference>
<dbReference type="InterPro" id="IPR013324">
    <property type="entry name" value="RNA_pol_sigma_r3/r4-like"/>
</dbReference>
<organism evidence="8 9">
    <name type="scientific">Saccharothrix yanglingensis</name>
    <dbReference type="NCBI Taxonomy" id="659496"/>
    <lineage>
        <taxon>Bacteria</taxon>
        <taxon>Bacillati</taxon>
        <taxon>Actinomycetota</taxon>
        <taxon>Actinomycetes</taxon>
        <taxon>Pseudonocardiales</taxon>
        <taxon>Pseudonocardiaceae</taxon>
        <taxon>Saccharothrix</taxon>
    </lineage>
</organism>
<evidence type="ECO:0000256" key="4">
    <source>
        <dbReference type="ARBA" id="ARBA00023082"/>
    </source>
</evidence>
<dbReference type="SUPFAM" id="SSF54427">
    <property type="entry name" value="NTF2-like"/>
    <property type="match status" value="1"/>
</dbReference>
<dbReference type="Pfam" id="PF04542">
    <property type="entry name" value="Sigma70_r2"/>
    <property type="match status" value="1"/>
</dbReference>
<dbReference type="PANTHER" id="PTHR30173:SF36">
    <property type="entry name" value="ECF RNA POLYMERASE SIGMA FACTOR SIGJ"/>
    <property type="match status" value="1"/>
</dbReference>
<protein>
    <submittedName>
        <fullName evidence="8">RNA polymerase sigma factor SigJ</fullName>
    </submittedName>
</protein>
<gene>
    <name evidence="8" type="ORF">CKY47_18175</name>
</gene>
<feature type="domain" description="RNA polymerase sigma factor 70 region 4 type 2" evidence="7">
    <location>
        <begin position="131"/>
        <end position="179"/>
    </location>
</feature>
<evidence type="ECO:0000313" key="8">
    <source>
        <dbReference type="EMBL" id="MDQ2585878.1"/>
    </source>
</evidence>
<dbReference type="NCBIfam" id="TIGR02937">
    <property type="entry name" value="sigma70-ECF"/>
    <property type="match status" value="1"/>
</dbReference>
<dbReference type="InterPro" id="IPR013249">
    <property type="entry name" value="RNA_pol_sigma70_r4_t2"/>
</dbReference>
<sequence length="328" mass="34330">MRPATSTESSAGRLVPVTAAEQTLVATFTGLRSHLVGVAYRLTGSVADAEDAVQEAWLRLSGLSAEGRAAIRDPKGWLTTVVGRICLDRLRSAAVRRERYVGQWLPEPLVTSGEDDPLDAVVRDDGVRMAALVVLDRLTPEQRVAFVLHDAFGVPFDEIADVLGVTTATARQHASRGRRAAADADPPPRIALEEQREVLERFLAALAAGDVGAVVGLLHPDVVVVGDGGGKAKTAINVVSGADKVARFLFGLVRKYGGLSTGRPALVNGDLGVLIPATDDVTERVSAFAVRDGLVVAVYDVSNPDKLAHVDFAAGGVTASAPGTPPPT</sequence>
<dbReference type="InterPro" id="IPR014284">
    <property type="entry name" value="RNA_pol_sigma-70_dom"/>
</dbReference>
<dbReference type="SUPFAM" id="SSF88659">
    <property type="entry name" value="Sigma3 and sigma4 domains of RNA polymerase sigma factors"/>
    <property type="match status" value="1"/>
</dbReference>
<dbReference type="Proteomes" id="UP001225605">
    <property type="component" value="Unassembled WGS sequence"/>
</dbReference>
<keyword evidence="4" id="KW-0731">Sigma factor</keyword>
<dbReference type="InterPro" id="IPR032710">
    <property type="entry name" value="NTF2-like_dom_sf"/>
</dbReference>
<dbReference type="Gene3D" id="1.10.1740.10">
    <property type="match status" value="1"/>
</dbReference>
<accession>A0ABU0X1A2</accession>
<dbReference type="InterPro" id="IPR036388">
    <property type="entry name" value="WH-like_DNA-bd_sf"/>
</dbReference>
<keyword evidence="9" id="KW-1185">Reference proteome</keyword>
<evidence type="ECO:0000256" key="2">
    <source>
        <dbReference type="ARBA" id="ARBA00011344"/>
    </source>
</evidence>
<dbReference type="InterPro" id="IPR052704">
    <property type="entry name" value="ECF_Sigma-70_Domain"/>
</dbReference>
<evidence type="ECO:0000256" key="3">
    <source>
        <dbReference type="ARBA" id="ARBA00023015"/>
    </source>
</evidence>
<evidence type="ECO:0000256" key="1">
    <source>
        <dbReference type="ARBA" id="ARBA00010641"/>
    </source>
</evidence>
<dbReference type="Pfam" id="PF08281">
    <property type="entry name" value="Sigma70_r4_2"/>
    <property type="match status" value="1"/>
</dbReference>
<dbReference type="SUPFAM" id="SSF88946">
    <property type="entry name" value="Sigma2 domain of RNA polymerase sigma factors"/>
    <property type="match status" value="1"/>
</dbReference>
<comment type="similarity">
    <text evidence="1">Belongs to the sigma-70 factor family. ECF subfamily.</text>
</comment>
<evidence type="ECO:0000313" key="9">
    <source>
        <dbReference type="Proteomes" id="UP001225605"/>
    </source>
</evidence>
<dbReference type="NCBIfam" id="NF007214">
    <property type="entry name" value="PRK09636.1"/>
    <property type="match status" value="1"/>
</dbReference>
<proteinExistence type="inferred from homology"/>
<dbReference type="InterPro" id="IPR013325">
    <property type="entry name" value="RNA_pol_sigma_r2"/>
</dbReference>
<keyword evidence="5" id="KW-0804">Transcription</keyword>
<comment type="caution">
    <text evidence="8">The sequence shown here is derived from an EMBL/GenBank/DDBJ whole genome shotgun (WGS) entry which is preliminary data.</text>
</comment>
<evidence type="ECO:0000259" key="6">
    <source>
        <dbReference type="Pfam" id="PF04542"/>
    </source>
</evidence>
<evidence type="ECO:0000256" key="5">
    <source>
        <dbReference type="ARBA" id="ARBA00023163"/>
    </source>
</evidence>
<feature type="domain" description="RNA polymerase sigma-70 region 2" evidence="6">
    <location>
        <begin position="31"/>
        <end position="94"/>
    </location>
</feature>
<dbReference type="Gene3D" id="1.10.10.10">
    <property type="entry name" value="Winged helix-like DNA-binding domain superfamily/Winged helix DNA-binding domain"/>
    <property type="match status" value="1"/>
</dbReference>
<evidence type="ECO:0000259" key="7">
    <source>
        <dbReference type="Pfam" id="PF08281"/>
    </source>
</evidence>
<comment type="subunit">
    <text evidence="2">Interacts transiently with the RNA polymerase catalytic core formed by RpoA, RpoB, RpoC and RpoZ (2 alpha, 1 beta, 1 beta' and 1 omega subunit) to form the RNA polymerase holoenzyme that can initiate transcription.</text>
</comment>
<keyword evidence="3" id="KW-0805">Transcription regulation</keyword>